<proteinExistence type="predicted"/>
<dbReference type="Pfam" id="PF01730">
    <property type="entry name" value="UreF"/>
    <property type="match status" value="1"/>
</dbReference>
<accession>A0ABT9CDG5</accession>
<sequence length="232" mass="26014">MNKGNKLLDYAQLLDSSFPGEKAGCSFGSALPDSNMTVLNKEDRAAWIEQQLQRKLIHMDVSAIQAVYAVFPQQDPALIAAIDFRLSRMRSNSTEIQDPEAKSAGRRMFKLAQVLYPYLNFSQLETSCRLLNSHNTLAVLHGWINAQLGIALHDAISGYITAAVAAQLRSVHSLVNLSQEERSQLQQQLVRCMHEGWLQAREESLTRWTSEHILHPRQVASLPVQPVVTALR</sequence>
<comment type="caution">
    <text evidence="1">The sequence shown here is derived from an EMBL/GenBank/DDBJ whole genome shotgun (WGS) entry which is preliminary data.</text>
</comment>
<evidence type="ECO:0000313" key="2">
    <source>
        <dbReference type="Proteomes" id="UP001240171"/>
    </source>
</evidence>
<keyword evidence="2" id="KW-1185">Reference proteome</keyword>
<dbReference type="InterPro" id="IPR038277">
    <property type="entry name" value="UreF_sf"/>
</dbReference>
<organism evidence="1 2">
    <name type="scientific">Paenibacillus lacisoli</name>
    <dbReference type="NCBI Taxonomy" id="3064525"/>
    <lineage>
        <taxon>Bacteria</taxon>
        <taxon>Bacillati</taxon>
        <taxon>Bacillota</taxon>
        <taxon>Bacilli</taxon>
        <taxon>Bacillales</taxon>
        <taxon>Paenibacillaceae</taxon>
        <taxon>Paenibacillus</taxon>
    </lineage>
</organism>
<dbReference type="Gene3D" id="1.10.4190.10">
    <property type="entry name" value="Urease accessory protein UreF"/>
    <property type="match status" value="1"/>
</dbReference>
<dbReference type="EMBL" id="JAUQTB010000006">
    <property type="protein sequence ID" value="MDO7907282.1"/>
    <property type="molecule type" value="Genomic_DNA"/>
</dbReference>
<name>A0ABT9CDG5_9BACL</name>
<evidence type="ECO:0000313" key="1">
    <source>
        <dbReference type="EMBL" id="MDO7907282.1"/>
    </source>
</evidence>
<dbReference type="InterPro" id="IPR002639">
    <property type="entry name" value="UreF"/>
</dbReference>
<protein>
    <submittedName>
        <fullName evidence="1">Urease accessory UreF family protein</fullName>
    </submittedName>
</protein>
<gene>
    <name evidence="1" type="ORF">Q5741_12780</name>
</gene>
<reference evidence="1 2" key="1">
    <citation type="submission" date="2023-07" db="EMBL/GenBank/DDBJ databases">
        <title>Paenibacillus sp. JX-17 nov. isolated from soil.</title>
        <authorList>
            <person name="Wan Y."/>
            <person name="Liu B."/>
        </authorList>
    </citation>
    <scope>NUCLEOTIDE SEQUENCE [LARGE SCALE GENOMIC DNA]</scope>
    <source>
        <strain evidence="1 2">JX-17</strain>
    </source>
</reference>
<dbReference type="Proteomes" id="UP001240171">
    <property type="component" value="Unassembled WGS sequence"/>
</dbReference>
<dbReference type="RefSeq" id="WP_305024482.1">
    <property type="nucleotide sequence ID" value="NZ_JAUQTB010000006.1"/>
</dbReference>